<dbReference type="EMBL" id="JBHRXI010000002">
    <property type="protein sequence ID" value="MFC3612903.1"/>
    <property type="molecule type" value="Genomic_DNA"/>
</dbReference>
<protein>
    <submittedName>
        <fullName evidence="1">Uncharacterized protein</fullName>
    </submittedName>
</protein>
<reference evidence="2" key="1">
    <citation type="journal article" date="2019" name="Int. J. Syst. Evol. Microbiol.">
        <title>The Global Catalogue of Microorganisms (GCM) 10K type strain sequencing project: providing services to taxonomists for standard genome sequencing and annotation.</title>
        <authorList>
            <consortium name="The Broad Institute Genomics Platform"/>
            <consortium name="The Broad Institute Genome Sequencing Center for Infectious Disease"/>
            <person name="Wu L."/>
            <person name="Ma J."/>
        </authorList>
    </citation>
    <scope>NUCLEOTIDE SEQUENCE [LARGE SCALE GENOMIC DNA]</scope>
    <source>
        <strain evidence="2">KCTC 42911</strain>
    </source>
</reference>
<organism evidence="1 2">
    <name type="scientific">Lutimaribacter marinistellae</name>
    <dbReference type="NCBI Taxonomy" id="1820329"/>
    <lineage>
        <taxon>Bacteria</taxon>
        <taxon>Pseudomonadati</taxon>
        <taxon>Pseudomonadota</taxon>
        <taxon>Alphaproteobacteria</taxon>
        <taxon>Rhodobacterales</taxon>
        <taxon>Roseobacteraceae</taxon>
        <taxon>Lutimaribacter</taxon>
    </lineage>
</organism>
<keyword evidence="2" id="KW-1185">Reference proteome</keyword>
<gene>
    <name evidence="1" type="ORF">ACFORG_03935</name>
</gene>
<comment type="caution">
    <text evidence="1">The sequence shown here is derived from an EMBL/GenBank/DDBJ whole genome shotgun (WGS) entry which is preliminary data.</text>
</comment>
<evidence type="ECO:0000313" key="2">
    <source>
        <dbReference type="Proteomes" id="UP001595629"/>
    </source>
</evidence>
<dbReference type="RefSeq" id="WP_386734091.1">
    <property type="nucleotide sequence ID" value="NZ_JBHRXI010000002.1"/>
</dbReference>
<accession>A0ABV7TCB3</accession>
<proteinExistence type="predicted"/>
<evidence type="ECO:0000313" key="1">
    <source>
        <dbReference type="EMBL" id="MFC3612903.1"/>
    </source>
</evidence>
<dbReference type="Proteomes" id="UP001595629">
    <property type="component" value="Unassembled WGS sequence"/>
</dbReference>
<sequence length="44" mass="4960">MRILSGISGELVGYLYEWNNGDLQPAWFDDKVQDVLFEPISATA</sequence>
<name>A0ABV7TCB3_9RHOB</name>